<evidence type="ECO:0000313" key="1">
    <source>
        <dbReference type="EMBL" id="KAK7031256.1"/>
    </source>
</evidence>
<sequence>MLPCFLTLELLEGYIEDHGVLNNSHLLLLNHCTHSLLEKKFYRVVCLTTPKSISLLYRTLSTSPSKASMVRALFVRGGSNDTSFPWTLDPLLPRYAYTQQATKAIKPQHHMGLSLLISKVAKTLEILVLKQIEPTPVARGILFVHDFPMLSTLECPAALVSPTLRPPSCALNGVCLYCHTTGEEHPTEKFAWMANLTRLVVALDKSHSNGSPPCIAHFSSLREYALDFVGFARDVKPIQAATLGAFAHMPSSVSVVLLHENDPTLTRMSIARGCLHRPDIYRKLCFVFNGSTAQNNVRSGTVTIARPLVLQWAIELEATREEDIWENASDLIISRVF</sequence>
<proteinExistence type="predicted"/>
<dbReference type="Proteomes" id="UP001383192">
    <property type="component" value="Unassembled WGS sequence"/>
</dbReference>
<reference evidence="1 2" key="1">
    <citation type="submission" date="2024-01" db="EMBL/GenBank/DDBJ databases">
        <title>A draft genome for a cacao thread blight-causing isolate of Paramarasmius palmivorus.</title>
        <authorList>
            <person name="Baruah I.K."/>
            <person name="Bukari Y."/>
            <person name="Amoako-Attah I."/>
            <person name="Meinhardt L.W."/>
            <person name="Bailey B.A."/>
            <person name="Cohen S.P."/>
        </authorList>
    </citation>
    <scope>NUCLEOTIDE SEQUENCE [LARGE SCALE GENOMIC DNA]</scope>
    <source>
        <strain evidence="1 2">GH-12</strain>
    </source>
</reference>
<evidence type="ECO:0000313" key="2">
    <source>
        <dbReference type="Proteomes" id="UP001383192"/>
    </source>
</evidence>
<gene>
    <name evidence="1" type="ORF">VNI00_013507</name>
</gene>
<comment type="caution">
    <text evidence="1">The sequence shown here is derived from an EMBL/GenBank/DDBJ whole genome shotgun (WGS) entry which is preliminary data.</text>
</comment>
<dbReference type="AlphaFoldDB" id="A0AAW0BYE7"/>
<accession>A0AAW0BYE7</accession>
<dbReference type="EMBL" id="JAYKXP010000069">
    <property type="protein sequence ID" value="KAK7031256.1"/>
    <property type="molecule type" value="Genomic_DNA"/>
</dbReference>
<name>A0AAW0BYE7_9AGAR</name>
<protein>
    <submittedName>
        <fullName evidence="1">Uncharacterized protein</fullName>
    </submittedName>
</protein>
<keyword evidence="2" id="KW-1185">Reference proteome</keyword>
<organism evidence="1 2">
    <name type="scientific">Paramarasmius palmivorus</name>
    <dbReference type="NCBI Taxonomy" id="297713"/>
    <lineage>
        <taxon>Eukaryota</taxon>
        <taxon>Fungi</taxon>
        <taxon>Dikarya</taxon>
        <taxon>Basidiomycota</taxon>
        <taxon>Agaricomycotina</taxon>
        <taxon>Agaricomycetes</taxon>
        <taxon>Agaricomycetidae</taxon>
        <taxon>Agaricales</taxon>
        <taxon>Marasmiineae</taxon>
        <taxon>Marasmiaceae</taxon>
        <taxon>Paramarasmius</taxon>
    </lineage>
</organism>